<evidence type="ECO:0000256" key="1">
    <source>
        <dbReference type="ARBA" id="ARBA00007664"/>
    </source>
</evidence>
<evidence type="ECO:0000313" key="9">
    <source>
        <dbReference type="Proteomes" id="UP000008672"/>
    </source>
</evidence>
<dbReference type="SMART" id="SM00020">
    <property type="entry name" value="Tryp_SPc"/>
    <property type="match status" value="1"/>
</dbReference>
<dbReference type="GeneTree" id="ENSGT01050000244971"/>
<dbReference type="PRINTS" id="PR00722">
    <property type="entry name" value="CHYMOTRYPSIN"/>
</dbReference>
<dbReference type="EMBL" id="AFYH01015323">
    <property type="status" value="NOT_ANNOTATED_CDS"/>
    <property type="molecule type" value="Genomic_DNA"/>
</dbReference>
<dbReference type="InterPro" id="IPR043504">
    <property type="entry name" value="Peptidase_S1_PA_chymotrypsin"/>
</dbReference>
<dbReference type="InParanoid" id="H3BG83"/>
<keyword evidence="3 6" id="KW-0378">Hydrolase</keyword>
<dbReference type="STRING" id="7897.ENSLACP00000020904"/>
<dbReference type="GO" id="GO:0005615">
    <property type="term" value="C:extracellular space"/>
    <property type="evidence" value="ECO:0007669"/>
    <property type="project" value="TreeGrafter"/>
</dbReference>
<proteinExistence type="inferred from homology"/>
<dbReference type="Ensembl" id="ENSLACT00000021044.1">
    <property type="protein sequence ID" value="ENSLACP00000020904.1"/>
    <property type="gene ID" value="ENSLACG00000018368.1"/>
</dbReference>
<dbReference type="PANTHER" id="PTHR24264">
    <property type="entry name" value="TRYPSIN-RELATED"/>
    <property type="match status" value="1"/>
</dbReference>
<reference evidence="8" key="2">
    <citation type="submission" date="2025-08" db="UniProtKB">
        <authorList>
            <consortium name="Ensembl"/>
        </authorList>
    </citation>
    <scope>IDENTIFICATION</scope>
</reference>
<dbReference type="InterPro" id="IPR018114">
    <property type="entry name" value="TRYPSIN_HIS"/>
</dbReference>
<keyword evidence="4 6" id="KW-0720">Serine protease</keyword>
<dbReference type="EMBL" id="AFYH01015325">
    <property type="status" value="NOT_ANNOTATED_CDS"/>
    <property type="molecule type" value="Genomic_DNA"/>
</dbReference>
<evidence type="ECO:0000256" key="4">
    <source>
        <dbReference type="ARBA" id="ARBA00022825"/>
    </source>
</evidence>
<keyword evidence="9" id="KW-1185">Reference proteome</keyword>
<dbReference type="PANTHER" id="PTHR24264:SF20">
    <property type="entry name" value="TRYPSIN-LIKE"/>
    <property type="match status" value="1"/>
</dbReference>
<dbReference type="AlphaFoldDB" id="H3BG83"/>
<evidence type="ECO:0000256" key="2">
    <source>
        <dbReference type="ARBA" id="ARBA00022670"/>
    </source>
</evidence>
<reference evidence="9" key="1">
    <citation type="submission" date="2011-08" db="EMBL/GenBank/DDBJ databases">
        <title>The draft genome of Latimeria chalumnae.</title>
        <authorList>
            <person name="Di Palma F."/>
            <person name="Alfoldi J."/>
            <person name="Johnson J."/>
            <person name="Berlin A."/>
            <person name="Gnerre S."/>
            <person name="Jaffe D."/>
            <person name="MacCallum I."/>
            <person name="Young S."/>
            <person name="Walker B.J."/>
            <person name="Lander E."/>
            <person name="Lindblad-Toh K."/>
        </authorList>
    </citation>
    <scope>NUCLEOTIDE SEQUENCE [LARGE SCALE GENOMIC DNA]</scope>
    <source>
        <strain evidence="9">Wild caught</strain>
    </source>
</reference>
<gene>
    <name evidence="8" type="primary">ZMP:0000001088</name>
</gene>
<dbReference type="InterPro" id="IPR009003">
    <property type="entry name" value="Peptidase_S1_PA"/>
</dbReference>
<dbReference type="FunFam" id="2.40.10.10:FF:000077">
    <property type="entry name" value="Predicted protein"/>
    <property type="match status" value="1"/>
</dbReference>
<comment type="similarity">
    <text evidence="1">Belongs to the peptidase S1 family.</text>
</comment>
<dbReference type="PROSITE" id="PS00135">
    <property type="entry name" value="TRYPSIN_SER"/>
    <property type="match status" value="1"/>
</dbReference>
<reference evidence="8" key="3">
    <citation type="submission" date="2025-09" db="UniProtKB">
        <authorList>
            <consortium name="Ensembl"/>
        </authorList>
    </citation>
    <scope>IDENTIFICATION</scope>
</reference>
<dbReference type="eggNOG" id="KOG3627">
    <property type="taxonomic scope" value="Eukaryota"/>
</dbReference>
<dbReference type="EMBL" id="AFYH01015324">
    <property type="status" value="NOT_ANNOTATED_CDS"/>
    <property type="molecule type" value="Genomic_DNA"/>
</dbReference>
<dbReference type="PROSITE" id="PS00134">
    <property type="entry name" value="TRYPSIN_HIS"/>
    <property type="match status" value="1"/>
</dbReference>
<dbReference type="Pfam" id="PF00089">
    <property type="entry name" value="Trypsin"/>
    <property type="match status" value="1"/>
</dbReference>
<dbReference type="InterPro" id="IPR050127">
    <property type="entry name" value="Serine_Proteases_S1"/>
</dbReference>
<dbReference type="GO" id="GO:0006508">
    <property type="term" value="P:proteolysis"/>
    <property type="evidence" value="ECO:0007669"/>
    <property type="project" value="UniProtKB-KW"/>
</dbReference>
<organism evidence="8 9">
    <name type="scientific">Latimeria chalumnae</name>
    <name type="common">Coelacanth</name>
    <dbReference type="NCBI Taxonomy" id="7897"/>
    <lineage>
        <taxon>Eukaryota</taxon>
        <taxon>Metazoa</taxon>
        <taxon>Chordata</taxon>
        <taxon>Craniata</taxon>
        <taxon>Vertebrata</taxon>
        <taxon>Euteleostomi</taxon>
        <taxon>Coelacanthiformes</taxon>
        <taxon>Coelacanthidae</taxon>
        <taxon>Latimeria</taxon>
    </lineage>
</organism>
<dbReference type="CDD" id="cd00190">
    <property type="entry name" value="Tryp_SPc"/>
    <property type="match status" value="1"/>
</dbReference>
<protein>
    <submittedName>
        <fullName evidence="8">Zmp:0000001088</fullName>
    </submittedName>
</protein>
<dbReference type="InterPro" id="IPR033116">
    <property type="entry name" value="TRYPSIN_SER"/>
</dbReference>
<dbReference type="Proteomes" id="UP000008672">
    <property type="component" value="Unassembled WGS sequence"/>
</dbReference>
<name>H3BG83_LATCH</name>
<dbReference type="InterPro" id="IPR001314">
    <property type="entry name" value="Peptidase_S1A"/>
</dbReference>
<dbReference type="PROSITE" id="PS50240">
    <property type="entry name" value="TRYPSIN_DOM"/>
    <property type="match status" value="1"/>
</dbReference>
<dbReference type="OMA" id="WIDHTIY"/>
<evidence type="ECO:0000259" key="7">
    <source>
        <dbReference type="PROSITE" id="PS50240"/>
    </source>
</evidence>
<dbReference type="Gene3D" id="2.40.10.10">
    <property type="entry name" value="Trypsin-like serine proteases"/>
    <property type="match status" value="1"/>
</dbReference>
<evidence type="ECO:0000256" key="5">
    <source>
        <dbReference type="ARBA" id="ARBA00023157"/>
    </source>
</evidence>
<dbReference type="GO" id="GO:0004252">
    <property type="term" value="F:serine-type endopeptidase activity"/>
    <property type="evidence" value="ECO:0007669"/>
    <property type="project" value="InterPro"/>
</dbReference>
<dbReference type="HOGENOM" id="CLU_006842_7_0_1"/>
<evidence type="ECO:0000313" key="8">
    <source>
        <dbReference type="Ensembl" id="ENSLACP00000020904.1"/>
    </source>
</evidence>
<evidence type="ECO:0000256" key="6">
    <source>
        <dbReference type="RuleBase" id="RU363034"/>
    </source>
</evidence>
<dbReference type="InterPro" id="IPR001254">
    <property type="entry name" value="Trypsin_dom"/>
</dbReference>
<accession>H3BG83</accession>
<dbReference type="SUPFAM" id="SSF50494">
    <property type="entry name" value="Trypsin-like serine proteases"/>
    <property type="match status" value="1"/>
</dbReference>
<evidence type="ECO:0000256" key="3">
    <source>
        <dbReference type="ARBA" id="ARBA00022801"/>
    </source>
</evidence>
<keyword evidence="5" id="KW-1015">Disulfide bond</keyword>
<feature type="domain" description="Peptidase S1" evidence="7">
    <location>
        <begin position="29"/>
        <end position="257"/>
    </location>
</feature>
<sequence length="259" mass="28370">YRCYCFLFQTIKSRFLFCSAGQENINQRIIGGYVTAPYSIKYIVSLKTERGKHFCGGSLISRCWVVTAAHCKAAADQMMIVAGEHSLSALEGTEQHLRPARLYVHPRYNPATKDADIMLIKLRKPALLNRFVSIVALPHQRAVLEDGMICRVSGWGYADNGGGVSSNKLRSVKVPVVPVLQCNSSGSYDGLITANMICAGYGQGGKDACQGDSGGPLTCEGRLFGIVSWGRGCAEAKFPGVYTEVAKFRKWIHKIVFHL</sequence>
<keyword evidence="2 6" id="KW-0645">Protease</keyword>